<evidence type="ECO:0000256" key="3">
    <source>
        <dbReference type="HAMAP-Rule" id="MF_00023"/>
    </source>
</evidence>
<dbReference type="Gene3D" id="2.40.280.10">
    <property type="match status" value="1"/>
</dbReference>
<dbReference type="GO" id="GO:0005829">
    <property type="term" value="C:cytosol"/>
    <property type="evidence" value="ECO:0007669"/>
    <property type="project" value="TreeGrafter"/>
</dbReference>
<dbReference type="GO" id="GO:0070929">
    <property type="term" value="P:trans-translation"/>
    <property type="evidence" value="ECO:0007669"/>
    <property type="project" value="UniProtKB-UniRule"/>
</dbReference>
<dbReference type="EMBL" id="SNZB01000005">
    <property type="protein sequence ID" value="TDR18418.1"/>
    <property type="molecule type" value="Genomic_DNA"/>
</dbReference>
<dbReference type="Proteomes" id="UP000295724">
    <property type="component" value="Unassembled WGS sequence"/>
</dbReference>
<gene>
    <name evidence="3" type="primary">smpB</name>
    <name evidence="5" type="ORF">C8D91_2338</name>
</gene>
<dbReference type="GO" id="GO:0003723">
    <property type="term" value="F:RNA binding"/>
    <property type="evidence" value="ECO:0007669"/>
    <property type="project" value="UniProtKB-UniRule"/>
</dbReference>
<feature type="region of interest" description="Disordered" evidence="4">
    <location>
        <begin position="156"/>
        <end position="176"/>
    </location>
</feature>
<dbReference type="NCBIfam" id="TIGR00086">
    <property type="entry name" value="smpB"/>
    <property type="match status" value="1"/>
</dbReference>
<dbReference type="GO" id="GO:0070930">
    <property type="term" value="P:trans-translation-dependent protein tagging"/>
    <property type="evidence" value="ECO:0007669"/>
    <property type="project" value="TreeGrafter"/>
</dbReference>
<name>A0A4R6XQ97_9GAMM</name>
<comment type="subcellular location">
    <subcellularLocation>
        <location evidence="3">Cytoplasm</location>
    </subcellularLocation>
    <text evidence="3">The tmRNA-SmpB complex associates with stalled 70S ribosomes.</text>
</comment>
<organism evidence="5 6">
    <name type="scientific">Marinicella litoralis</name>
    <dbReference type="NCBI Taxonomy" id="644220"/>
    <lineage>
        <taxon>Bacteria</taxon>
        <taxon>Pseudomonadati</taxon>
        <taxon>Pseudomonadota</taxon>
        <taxon>Gammaproteobacteria</taxon>
        <taxon>Lysobacterales</taxon>
        <taxon>Marinicellaceae</taxon>
        <taxon>Marinicella</taxon>
    </lineage>
</organism>
<evidence type="ECO:0000256" key="4">
    <source>
        <dbReference type="SAM" id="MobiDB-lite"/>
    </source>
</evidence>
<dbReference type="InterPro" id="IPR023620">
    <property type="entry name" value="SmpB"/>
</dbReference>
<feature type="compositionally biased region" description="Basic and acidic residues" evidence="4">
    <location>
        <begin position="156"/>
        <end position="165"/>
    </location>
</feature>
<dbReference type="PROSITE" id="PS01317">
    <property type="entry name" value="SSRP"/>
    <property type="match status" value="1"/>
</dbReference>
<comment type="function">
    <text evidence="3">Required for rescue of stalled ribosomes mediated by trans-translation. Binds to transfer-messenger RNA (tmRNA), required for stable association of tmRNA with ribosomes. tmRNA and SmpB together mimic tRNA shape, replacing the anticodon stem-loop with SmpB. tmRNA is encoded by the ssrA gene; the 2 termini fold to resemble tRNA(Ala) and it encodes a 'tag peptide', a short internal open reading frame. During trans-translation Ala-aminoacylated tmRNA acts like a tRNA, entering the A-site of stalled ribosomes, displacing the stalled mRNA. The ribosome then switches to translate the ORF on the tmRNA; the nascent peptide is terminated with the 'tag peptide' encoded by the tmRNA and targeted for degradation. The ribosome is freed to recommence translation, which seems to be the essential function of trans-translation.</text>
</comment>
<comment type="similarity">
    <text evidence="3">Belongs to the SmpB family.</text>
</comment>
<evidence type="ECO:0000313" key="6">
    <source>
        <dbReference type="Proteomes" id="UP000295724"/>
    </source>
</evidence>
<dbReference type="PANTHER" id="PTHR30308">
    <property type="entry name" value="TMRNA-BINDING COMPONENT OF TRANS-TRANSLATION TAGGING COMPLEX"/>
    <property type="match status" value="1"/>
</dbReference>
<evidence type="ECO:0000313" key="5">
    <source>
        <dbReference type="EMBL" id="TDR18418.1"/>
    </source>
</evidence>
<dbReference type="InterPro" id="IPR020081">
    <property type="entry name" value="SsrA-bd_prot_CS"/>
</dbReference>
<keyword evidence="2 3" id="KW-0694">RNA-binding</keyword>
<proteinExistence type="inferred from homology"/>
<dbReference type="InterPro" id="IPR000037">
    <property type="entry name" value="SsrA-bd_prot"/>
</dbReference>
<protein>
    <recommendedName>
        <fullName evidence="3">SsrA-binding protein</fullName>
    </recommendedName>
    <alternativeName>
        <fullName evidence="3">Small protein B</fullName>
    </alternativeName>
</protein>
<dbReference type="AlphaFoldDB" id="A0A4R6XQ97"/>
<dbReference type="CDD" id="cd09294">
    <property type="entry name" value="SmpB"/>
    <property type="match status" value="1"/>
</dbReference>
<dbReference type="SUPFAM" id="SSF74982">
    <property type="entry name" value="Small protein B (SmpB)"/>
    <property type="match status" value="1"/>
</dbReference>
<evidence type="ECO:0000256" key="2">
    <source>
        <dbReference type="ARBA" id="ARBA00022884"/>
    </source>
</evidence>
<reference evidence="5 6" key="1">
    <citation type="submission" date="2019-03" db="EMBL/GenBank/DDBJ databases">
        <title>Genomic Encyclopedia of Type Strains, Phase IV (KMG-IV): sequencing the most valuable type-strain genomes for metagenomic binning, comparative biology and taxonomic classification.</title>
        <authorList>
            <person name="Goeker M."/>
        </authorList>
    </citation>
    <scope>NUCLEOTIDE SEQUENCE [LARGE SCALE GENOMIC DNA]</scope>
    <source>
        <strain evidence="5 6">DSM 25488</strain>
    </source>
</reference>
<keyword evidence="1 3" id="KW-0963">Cytoplasm</keyword>
<sequence>MQFQLKLNKIYLPFTNTQYMTKTKKKDNTIVINKKASHEYHFIEDFEAGLELQGWEVKSMRAGKANITESYVYIKDGEVFLTNCHITPLNTASTHVTAEPNRPKKLLLHRHQINHLIGAVERKGLTLVARSLYWIKGNVKLKVILAQGKKLHDKRAAAKEKDWNRQKQRVLKGGSN</sequence>
<comment type="caution">
    <text evidence="5">The sequence shown here is derived from an EMBL/GenBank/DDBJ whole genome shotgun (WGS) entry which is preliminary data.</text>
</comment>
<dbReference type="NCBIfam" id="NF003843">
    <property type="entry name" value="PRK05422.1"/>
    <property type="match status" value="1"/>
</dbReference>
<dbReference type="HAMAP" id="MF_00023">
    <property type="entry name" value="SmpB"/>
    <property type="match status" value="1"/>
</dbReference>
<evidence type="ECO:0000256" key="1">
    <source>
        <dbReference type="ARBA" id="ARBA00022490"/>
    </source>
</evidence>
<dbReference type="Pfam" id="PF01668">
    <property type="entry name" value="SmpB"/>
    <property type="match status" value="1"/>
</dbReference>
<accession>A0A4R6XQ97</accession>
<dbReference type="PANTHER" id="PTHR30308:SF2">
    <property type="entry name" value="SSRA-BINDING PROTEIN"/>
    <property type="match status" value="1"/>
</dbReference>
<keyword evidence="6" id="KW-1185">Reference proteome</keyword>